<dbReference type="AlphaFoldDB" id="A0AAD9AXS6"/>
<protein>
    <submittedName>
        <fullName evidence="2">Het-s domain protein</fullName>
    </submittedName>
</protein>
<evidence type="ECO:0000313" key="3">
    <source>
        <dbReference type="Proteomes" id="UP001243330"/>
    </source>
</evidence>
<proteinExistence type="predicted"/>
<dbReference type="Gene3D" id="1.10.510.10">
    <property type="entry name" value="Transferase(Phosphotransferase) domain 1"/>
    <property type="match status" value="1"/>
</dbReference>
<dbReference type="Proteomes" id="UP001243330">
    <property type="component" value="Unassembled WGS sequence"/>
</dbReference>
<sequence length="534" mass="60053">MSVELLLAAVSAADLCLKYGTTLIEAYRDLRGADEAVQSKTLIVEAIWNKTAIQVEFVKRIAKVLEEDHCRIHLEVLEVLKSKLILAISKIKSVVKTGPNPSVKRWKYTRVREAIDDSIAQLQQWQKIFDPTWYLILRVGNRLIDDELSRPGVADFGHSSSSTASEHTKANTTLTSAQSIRNVVRGNGSNELHVTLPEGGLDWTNTRKIKYSSTVLVHRKASEKVYAVDTITCDASYNLPRLKADTEDLAKKLKREDIDAFGFLPCKGVIKQKSPETRKLASMSLAFQLPYIDTSKAPVSLREYLLQDRRFSLSRVVEIAKQLARAVSFIHTFDFVHKNIRPETILVFPDHESKRSSELGLAYLLGFDSFRNVNFHTLRAGDDAWERNLYRHPTRQGLQAQETYIMQHDVYSLGVCLLELGLWDSFVEYNSDAGETSSKTAPGMELGLSLADFKFQSGNIEQTQKIKNQLVSLAKARVPARMGDKYASVVITCLTCLDEDSDDFDGDNMQDEDGILVGVRFIEKVLMKLGEISL</sequence>
<dbReference type="GO" id="GO:0005524">
    <property type="term" value="F:ATP binding"/>
    <property type="evidence" value="ECO:0007669"/>
    <property type="project" value="InterPro"/>
</dbReference>
<dbReference type="GO" id="GO:0004672">
    <property type="term" value="F:protein kinase activity"/>
    <property type="evidence" value="ECO:0007669"/>
    <property type="project" value="InterPro"/>
</dbReference>
<keyword evidence="3" id="KW-1185">Reference proteome</keyword>
<dbReference type="SMART" id="SM00220">
    <property type="entry name" value="S_TKc"/>
    <property type="match status" value="1"/>
</dbReference>
<dbReference type="Pfam" id="PF07714">
    <property type="entry name" value="PK_Tyr_Ser-Thr"/>
    <property type="match status" value="1"/>
</dbReference>
<dbReference type="PANTHER" id="PTHR37542">
    <property type="entry name" value="HELO DOMAIN-CONTAINING PROTEIN-RELATED"/>
    <property type="match status" value="1"/>
</dbReference>
<dbReference type="InterPro" id="IPR001245">
    <property type="entry name" value="Ser-Thr/Tyr_kinase_cat_dom"/>
</dbReference>
<dbReference type="EMBL" id="JAQOWY010000023">
    <property type="protein sequence ID" value="KAK1855279.1"/>
    <property type="molecule type" value="Genomic_DNA"/>
</dbReference>
<reference evidence="2" key="1">
    <citation type="submission" date="2023-01" db="EMBL/GenBank/DDBJ databases">
        <title>Colletotrichum chrysophilum M932 genome sequence.</title>
        <authorList>
            <person name="Baroncelli R."/>
        </authorList>
    </citation>
    <scope>NUCLEOTIDE SEQUENCE</scope>
    <source>
        <strain evidence="2">M932</strain>
    </source>
</reference>
<evidence type="ECO:0000313" key="2">
    <source>
        <dbReference type="EMBL" id="KAK1855279.1"/>
    </source>
</evidence>
<organism evidence="2 3">
    <name type="scientific">Colletotrichum chrysophilum</name>
    <dbReference type="NCBI Taxonomy" id="1836956"/>
    <lineage>
        <taxon>Eukaryota</taxon>
        <taxon>Fungi</taxon>
        <taxon>Dikarya</taxon>
        <taxon>Ascomycota</taxon>
        <taxon>Pezizomycotina</taxon>
        <taxon>Sordariomycetes</taxon>
        <taxon>Hypocreomycetidae</taxon>
        <taxon>Glomerellales</taxon>
        <taxon>Glomerellaceae</taxon>
        <taxon>Colletotrichum</taxon>
        <taxon>Colletotrichum gloeosporioides species complex</taxon>
    </lineage>
</organism>
<dbReference type="InterPro" id="IPR000719">
    <property type="entry name" value="Prot_kinase_dom"/>
</dbReference>
<dbReference type="InterPro" id="IPR011009">
    <property type="entry name" value="Kinase-like_dom_sf"/>
</dbReference>
<dbReference type="PROSITE" id="PS50011">
    <property type="entry name" value="PROTEIN_KINASE_DOM"/>
    <property type="match status" value="1"/>
</dbReference>
<comment type="caution">
    <text evidence="2">The sequence shown here is derived from an EMBL/GenBank/DDBJ whole genome shotgun (WGS) entry which is preliminary data.</text>
</comment>
<gene>
    <name evidence="2" type="ORF">CCHR01_02042</name>
</gene>
<feature type="domain" description="Protein kinase" evidence="1">
    <location>
        <begin position="211"/>
        <end position="534"/>
    </location>
</feature>
<name>A0AAD9AXS6_9PEZI</name>
<dbReference type="PANTHER" id="PTHR37542:SF1">
    <property type="entry name" value="PRION-INHIBITION AND PROPAGATION HELO DOMAIN-CONTAINING PROTEIN"/>
    <property type="match status" value="1"/>
</dbReference>
<dbReference type="SUPFAM" id="SSF56112">
    <property type="entry name" value="Protein kinase-like (PK-like)"/>
    <property type="match status" value="1"/>
</dbReference>
<evidence type="ECO:0000259" key="1">
    <source>
        <dbReference type="PROSITE" id="PS50011"/>
    </source>
</evidence>
<accession>A0AAD9AXS6</accession>